<keyword evidence="4" id="KW-1003">Cell membrane</keyword>
<gene>
    <name evidence="15" type="ORF">ACFOD9_07820</name>
</gene>
<accession>A0ABV7INC1</accession>
<evidence type="ECO:0000259" key="14">
    <source>
        <dbReference type="Pfam" id="PF02163"/>
    </source>
</evidence>
<evidence type="ECO:0000313" key="15">
    <source>
        <dbReference type="EMBL" id="MFC3174154.1"/>
    </source>
</evidence>
<dbReference type="InterPro" id="IPR052348">
    <property type="entry name" value="Metallopeptidase_M50B"/>
</dbReference>
<keyword evidence="11" id="KW-0482">Metalloprotease</keyword>
<evidence type="ECO:0000256" key="1">
    <source>
        <dbReference type="ARBA" id="ARBA00001947"/>
    </source>
</evidence>
<evidence type="ECO:0000256" key="4">
    <source>
        <dbReference type="ARBA" id="ARBA00022475"/>
    </source>
</evidence>
<evidence type="ECO:0000256" key="12">
    <source>
        <dbReference type="ARBA" id="ARBA00023136"/>
    </source>
</evidence>
<dbReference type="InterPro" id="IPR044537">
    <property type="entry name" value="Rip2-like"/>
</dbReference>
<dbReference type="Pfam" id="PF02163">
    <property type="entry name" value="Peptidase_M50"/>
    <property type="match status" value="1"/>
</dbReference>
<keyword evidence="8" id="KW-0378">Hydrolase</keyword>
<keyword evidence="10 13" id="KW-1133">Transmembrane helix</keyword>
<feature type="domain" description="Peptidase M50" evidence="14">
    <location>
        <begin position="145"/>
        <end position="197"/>
    </location>
</feature>
<dbReference type="PANTHER" id="PTHR35864">
    <property type="entry name" value="ZINC METALLOPROTEASE MJ0611-RELATED"/>
    <property type="match status" value="1"/>
</dbReference>
<evidence type="ECO:0000256" key="9">
    <source>
        <dbReference type="ARBA" id="ARBA00022833"/>
    </source>
</evidence>
<feature type="transmembrane region" description="Helical" evidence="13">
    <location>
        <begin position="187"/>
        <end position="206"/>
    </location>
</feature>
<evidence type="ECO:0000256" key="2">
    <source>
        <dbReference type="ARBA" id="ARBA00004651"/>
    </source>
</evidence>
<dbReference type="GO" id="GO:0008233">
    <property type="term" value="F:peptidase activity"/>
    <property type="evidence" value="ECO:0007669"/>
    <property type="project" value="UniProtKB-KW"/>
</dbReference>
<dbReference type="Proteomes" id="UP001595604">
    <property type="component" value="Unassembled WGS sequence"/>
</dbReference>
<name>A0ABV7INC1_9SPHN</name>
<evidence type="ECO:0000256" key="8">
    <source>
        <dbReference type="ARBA" id="ARBA00022801"/>
    </source>
</evidence>
<comment type="subcellular location">
    <subcellularLocation>
        <location evidence="2">Cell membrane</location>
        <topology evidence="2">Multi-pass membrane protein</topology>
    </subcellularLocation>
</comment>
<evidence type="ECO:0000256" key="7">
    <source>
        <dbReference type="ARBA" id="ARBA00022723"/>
    </source>
</evidence>
<keyword evidence="5 15" id="KW-0645">Protease</keyword>
<dbReference type="PANTHER" id="PTHR35864:SF1">
    <property type="entry name" value="ZINC METALLOPROTEASE YWHC-RELATED"/>
    <property type="match status" value="1"/>
</dbReference>
<evidence type="ECO:0000256" key="11">
    <source>
        <dbReference type="ARBA" id="ARBA00023049"/>
    </source>
</evidence>
<evidence type="ECO:0000256" key="10">
    <source>
        <dbReference type="ARBA" id="ARBA00022989"/>
    </source>
</evidence>
<evidence type="ECO:0000256" key="5">
    <source>
        <dbReference type="ARBA" id="ARBA00022670"/>
    </source>
</evidence>
<feature type="transmembrane region" description="Helical" evidence="13">
    <location>
        <begin position="55"/>
        <end position="74"/>
    </location>
</feature>
<comment type="cofactor">
    <cofactor evidence="1">
        <name>Zn(2+)</name>
        <dbReference type="ChEBI" id="CHEBI:29105"/>
    </cofactor>
</comment>
<organism evidence="15 16">
    <name type="scientific">Novosphingobium bradum</name>
    <dbReference type="NCBI Taxonomy" id="1737444"/>
    <lineage>
        <taxon>Bacteria</taxon>
        <taxon>Pseudomonadati</taxon>
        <taxon>Pseudomonadota</taxon>
        <taxon>Alphaproteobacteria</taxon>
        <taxon>Sphingomonadales</taxon>
        <taxon>Sphingomonadaceae</taxon>
        <taxon>Novosphingobium</taxon>
    </lineage>
</organism>
<dbReference type="CDD" id="cd06158">
    <property type="entry name" value="S2P-M50_like_1"/>
    <property type="match status" value="1"/>
</dbReference>
<dbReference type="InterPro" id="IPR008915">
    <property type="entry name" value="Peptidase_M50"/>
</dbReference>
<protein>
    <submittedName>
        <fullName evidence="15">Site-2 protease family protein</fullName>
    </submittedName>
</protein>
<evidence type="ECO:0000313" key="16">
    <source>
        <dbReference type="Proteomes" id="UP001595604"/>
    </source>
</evidence>
<feature type="transmembrane region" description="Helical" evidence="13">
    <location>
        <begin position="94"/>
        <end position="117"/>
    </location>
</feature>
<sequence length="237" mass="25168">MNDTLVQAAALIMPLVLAIVFHEVAHGRVARHFGDPTALERGRLTLNPLRHVDPIGTIVLPGMLALAHLPVFGWARPVPVDARRLDNPRRDMMLVAAAGPATNLALALVGAVLLGLLARPFAGAGVGEGEAGGLVGFLALNLINFVMINVFLALFNLLPIPPFDGSHIVEGLLPLRLARGYAKVRRLGFALVLVVLIVLPTLVRGFDPIGWLVRPPVEWLTGHYFALADAIAGGSGQ</sequence>
<keyword evidence="16" id="KW-1185">Reference proteome</keyword>
<dbReference type="GO" id="GO:0006508">
    <property type="term" value="P:proteolysis"/>
    <property type="evidence" value="ECO:0007669"/>
    <property type="project" value="UniProtKB-KW"/>
</dbReference>
<evidence type="ECO:0000256" key="3">
    <source>
        <dbReference type="ARBA" id="ARBA00007931"/>
    </source>
</evidence>
<dbReference type="EMBL" id="JBHRTQ010000007">
    <property type="protein sequence ID" value="MFC3174154.1"/>
    <property type="molecule type" value="Genomic_DNA"/>
</dbReference>
<keyword evidence="12 13" id="KW-0472">Membrane</keyword>
<comment type="similarity">
    <text evidence="3">Belongs to the peptidase M50B family.</text>
</comment>
<keyword evidence="9" id="KW-0862">Zinc</keyword>
<evidence type="ECO:0000256" key="6">
    <source>
        <dbReference type="ARBA" id="ARBA00022692"/>
    </source>
</evidence>
<evidence type="ECO:0000256" key="13">
    <source>
        <dbReference type="SAM" id="Phobius"/>
    </source>
</evidence>
<dbReference type="RefSeq" id="WP_379509525.1">
    <property type="nucleotide sequence ID" value="NZ_JBHRTQ010000007.1"/>
</dbReference>
<proteinExistence type="inferred from homology"/>
<reference evidence="16" key="1">
    <citation type="journal article" date="2019" name="Int. J. Syst. Evol. Microbiol.">
        <title>The Global Catalogue of Microorganisms (GCM) 10K type strain sequencing project: providing services to taxonomists for standard genome sequencing and annotation.</title>
        <authorList>
            <consortium name="The Broad Institute Genomics Platform"/>
            <consortium name="The Broad Institute Genome Sequencing Center for Infectious Disease"/>
            <person name="Wu L."/>
            <person name="Ma J."/>
        </authorList>
    </citation>
    <scope>NUCLEOTIDE SEQUENCE [LARGE SCALE GENOMIC DNA]</scope>
    <source>
        <strain evidence="16">KCTC 42984</strain>
    </source>
</reference>
<keyword evidence="6 13" id="KW-0812">Transmembrane</keyword>
<keyword evidence="7" id="KW-0479">Metal-binding</keyword>
<comment type="caution">
    <text evidence="15">The sequence shown here is derived from an EMBL/GenBank/DDBJ whole genome shotgun (WGS) entry which is preliminary data.</text>
</comment>
<feature type="transmembrane region" description="Helical" evidence="13">
    <location>
        <begin position="137"/>
        <end position="158"/>
    </location>
</feature>